<evidence type="ECO:0000313" key="2">
    <source>
        <dbReference type="EMBL" id="KIK80230.1"/>
    </source>
</evidence>
<dbReference type="EMBL" id="KN826069">
    <property type="protein sequence ID" value="KIK80230.1"/>
    <property type="molecule type" value="Genomic_DNA"/>
</dbReference>
<feature type="compositionally biased region" description="Polar residues" evidence="1">
    <location>
        <begin position="48"/>
        <end position="69"/>
    </location>
</feature>
<feature type="region of interest" description="Disordered" evidence="1">
    <location>
        <begin position="1"/>
        <end position="71"/>
    </location>
</feature>
<dbReference type="AlphaFoldDB" id="A0A0D0DNJ3"/>
<reference evidence="3" key="2">
    <citation type="submission" date="2015-01" db="EMBL/GenBank/DDBJ databases">
        <title>Evolutionary Origins and Diversification of the Mycorrhizal Mutualists.</title>
        <authorList>
            <consortium name="DOE Joint Genome Institute"/>
            <consortium name="Mycorrhizal Genomics Consortium"/>
            <person name="Kohler A."/>
            <person name="Kuo A."/>
            <person name="Nagy L.G."/>
            <person name="Floudas D."/>
            <person name="Copeland A."/>
            <person name="Barry K.W."/>
            <person name="Cichocki N."/>
            <person name="Veneault-Fourrey C."/>
            <person name="LaButti K."/>
            <person name="Lindquist E.A."/>
            <person name="Lipzen A."/>
            <person name="Lundell T."/>
            <person name="Morin E."/>
            <person name="Murat C."/>
            <person name="Riley R."/>
            <person name="Ohm R."/>
            <person name="Sun H."/>
            <person name="Tunlid A."/>
            <person name="Henrissat B."/>
            <person name="Grigoriev I.V."/>
            <person name="Hibbett D.S."/>
            <person name="Martin F."/>
        </authorList>
    </citation>
    <scope>NUCLEOTIDE SEQUENCE [LARGE SCALE GENOMIC DNA]</scope>
    <source>
        <strain evidence="3">Ve08.2h10</strain>
    </source>
</reference>
<name>A0A0D0DNJ3_9AGAM</name>
<gene>
    <name evidence="2" type="ORF">PAXRUDRAFT_766497</name>
</gene>
<protein>
    <submittedName>
        <fullName evidence="2">Uncharacterized protein</fullName>
    </submittedName>
</protein>
<organism evidence="2 3">
    <name type="scientific">Paxillus rubicundulus Ve08.2h10</name>
    <dbReference type="NCBI Taxonomy" id="930991"/>
    <lineage>
        <taxon>Eukaryota</taxon>
        <taxon>Fungi</taxon>
        <taxon>Dikarya</taxon>
        <taxon>Basidiomycota</taxon>
        <taxon>Agaricomycotina</taxon>
        <taxon>Agaricomycetes</taxon>
        <taxon>Agaricomycetidae</taxon>
        <taxon>Boletales</taxon>
        <taxon>Paxilineae</taxon>
        <taxon>Paxillaceae</taxon>
        <taxon>Paxillus</taxon>
    </lineage>
</organism>
<feature type="compositionally biased region" description="Low complexity" evidence="1">
    <location>
        <begin position="1"/>
        <end position="18"/>
    </location>
</feature>
<accession>A0A0D0DNJ3</accession>
<evidence type="ECO:0000256" key="1">
    <source>
        <dbReference type="SAM" id="MobiDB-lite"/>
    </source>
</evidence>
<dbReference type="Proteomes" id="UP000054538">
    <property type="component" value="Unassembled WGS sequence"/>
</dbReference>
<dbReference type="HOGENOM" id="CLU_1421832_0_0_1"/>
<evidence type="ECO:0000313" key="3">
    <source>
        <dbReference type="Proteomes" id="UP000054538"/>
    </source>
</evidence>
<reference evidence="2 3" key="1">
    <citation type="submission" date="2014-04" db="EMBL/GenBank/DDBJ databases">
        <authorList>
            <consortium name="DOE Joint Genome Institute"/>
            <person name="Kuo A."/>
            <person name="Kohler A."/>
            <person name="Jargeat P."/>
            <person name="Nagy L.G."/>
            <person name="Floudas D."/>
            <person name="Copeland A."/>
            <person name="Barry K.W."/>
            <person name="Cichocki N."/>
            <person name="Veneault-Fourrey C."/>
            <person name="LaButti K."/>
            <person name="Lindquist E.A."/>
            <person name="Lipzen A."/>
            <person name="Lundell T."/>
            <person name="Morin E."/>
            <person name="Murat C."/>
            <person name="Sun H."/>
            <person name="Tunlid A."/>
            <person name="Henrissat B."/>
            <person name="Grigoriev I.V."/>
            <person name="Hibbett D.S."/>
            <person name="Martin F."/>
            <person name="Nordberg H.P."/>
            <person name="Cantor M.N."/>
            <person name="Hua S.X."/>
        </authorList>
    </citation>
    <scope>NUCLEOTIDE SEQUENCE [LARGE SCALE GENOMIC DNA]</scope>
    <source>
        <strain evidence="2 3">Ve08.2h10</strain>
    </source>
</reference>
<dbReference type="OrthoDB" id="10604960at2759"/>
<keyword evidence="3" id="KW-1185">Reference proteome</keyword>
<sequence>MCEHSTSTHYTTTYPSPHDVNTHHLKHGPATLSPHKNIPNASKHCSHFKNSPITSKSASLPQSTSSPQDQPCHLKVNLIASKSALLPQNHSHHLNQPHHLRMSPVMLKSAPSPQKQSCHLKNSPITSGSAPSCSSQLHCLKISPIASGPAHHLEISSITSKSYSIHLLILDIIIFVAARYMNIVNVRPHTV</sequence>
<dbReference type="InParanoid" id="A0A0D0DNJ3"/>
<proteinExistence type="predicted"/>